<proteinExistence type="predicted"/>
<gene>
    <name evidence="1" type="ORF">EVAR_60847_1</name>
</gene>
<sequence>MCYENHTGLKKLNSSSVIIKEHSSQVHDFNYSATSQPSKILYMLSYQNGTCVRSFKSILLKLCKGSFVSQSLHRLQRQCPAGAPAVRAPISLLKPFTKDVHVAVDKSPPIPEVGGARADARQIRLCRLASPRPPAVVASSSRVFMVPRVRVPILGHHLTNRKTLHVNSGARLHLSERAAGARSSFAAGRSEKTKKSELVIICLYGGGGAWQRDGRLSYCVPAGCSLVACVDSAAKKRLHEEFNSAGWRVRNSEASLQALHFNVKRRKF</sequence>
<accession>A0A4C1Y4X6</accession>
<protein>
    <submittedName>
        <fullName evidence="1">Uncharacterized protein</fullName>
    </submittedName>
</protein>
<keyword evidence="2" id="KW-1185">Reference proteome</keyword>
<name>A0A4C1Y4X6_EUMVA</name>
<reference evidence="1 2" key="1">
    <citation type="journal article" date="2019" name="Commun. Biol.">
        <title>The bagworm genome reveals a unique fibroin gene that provides high tensile strength.</title>
        <authorList>
            <person name="Kono N."/>
            <person name="Nakamura H."/>
            <person name="Ohtoshi R."/>
            <person name="Tomita M."/>
            <person name="Numata K."/>
            <person name="Arakawa K."/>
        </authorList>
    </citation>
    <scope>NUCLEOTIDE SEQUENCE [LARGE SCALE GENOMIC DNA]</scope>
</reference>
<dbReference type="EMBL" id="BGZK01001103">
    <property type="protein sequence ID" value="GBP71281.1"/>
    <property type="molecule type" value="Genomic_DNA"/>
</dbReference>
<dbReference type="Proteomes" id="UP000299102">
    <property type="component" value="Unassembled WGS sequence"/>
</dbReference>
<evidence type="ECO:0000313" key="1">
    <source>
        <dbReference type="EMBL" id="GBP71281.1"/>
    </source>
</evidence>
<organism evidence="1 2">
    <name type="scientific">Eumeta variegata</name>
    <name type="common">Bagworm moth</name>
    <name type="synonym">Eumeta japonica</name>
    <dbReference type="NCBI Taxonomy" id="151549"/>
    <lineage>
        <taxon>Eukaryota</taxon>
        <taxon>Metazoa</taxon>
        <taxon>Ecdysozoa</taxon>
        <taxon>Arthropoda</taxon>
        <taxon>Hexapoda</taxon>
        <taxon>Insecta</taxon>
        <taxon>Pterygota</taxon>
        <taxon>Neoptera</taxon>
        <taxon>Endopterygota</taxon>
        <taxon>Lepidoptera</taxon>
        <taxon>Glossata</taxon>
        <taxon>Ditrysia</taxon>
        <taxon>Tineoidea</taxon>
        <taxon>Psychidae</taxon>
        <taxon>Oiketicinae</taxon>
        <taxon>Eumeta</taxon>
    </lineage>
</organism>
<evidence type="ECO:0000313" key="2">
    <source>
        <dbReference type="Proteomes" id="UP000299102"/>
    </source>
</evidence>
<comment type="caution">
    <text evidence="1">The sequence shown here is derived from an EMBL/GenBank/DDBJ whole genome shotgun (WGS) entry which is preliminary data.</text>
</comment>
<dbReference type="AlphaFoldDB" id="A0A4C1Y4X6"/>